<dbReference type="InterPro" id="IPR036514">
    <property type="entry name" value="SGNH_hydro_sf"/>
</dbReference>
<reference evidence="2 3" key="1">
    <citation type="journal article" date="2019" name="Int. J. Syst. Evol. Microbiol.">
        <title>The Global Catalogue of Microorganisms (GCM) 10K type strain sequencing project: providing services to taxonomists for standard genome sequencing and annotation.</title>
        <authorList>
            <consortium name="The Broad Institute Genomics Platform"/>
            <consortium name="The Broad Institute Genome Sequencing Center for Infectious Disease"/>
            <person name="Wu L."/>
            <person name="Ma J."/>
        </authorList>
    </citation>
    <scope>NUCLEOTIDE SEQUENCE [LARGE SCALE GENOMIC DNA]</scope>
    <source>
        <strain evidence="2 3">JCM 15974</strain>
    </source>
</reference>
<protein>
    <recommendedName>
        <fullName evidence="4">SGNH/GDSL hydrolase family protein</fullName>
    </recommendedName>
</protein>
<dbReference type="Gene3D" id="3.40.50.1110">
    <property type="entry name" value="SGNH hydrolase"/>
    <property type="match status" value="1"/>
</dbReference>
<keyword evidence="1" id="KW-1133">Transmembrane helix</keyword>
<comment type="caution">
    <text evidence="2">The sequence shown here is derived from an EMBL/GenBank/DDBJ whole genome shotgun (WGS) entry which is preliminary data.</text>
</comment>
<dbReference type="SUPFAM" id="SSF52266">
    <property type="entry name" value="SGNH hydrolase"/>
    <property type="match status" value="1"/>
</dbReference>
<keyword evidence="1" id="KW-0812">Transmembrane</keyword>
<organism evidence="2 3">
    <name type="scientific">Aquimarina litoralis</name>
    <dbReference type="NCBI Taxonomy" id="584605"/>
    <lineage>
        <taxon>Bacteria</taxon>
        <taxon>Pseudomonadati</taxon>
        <taxon>Bacteroidota</taxon>
        <taxon>Flavobacteriia</taxon>
        <taxon>Flavobacteriales</taxon>
        <taxon>Flavobacteriaceae</taxon>
        <taxon>Aquimarina</taxon>
    </lineage>
</organism>
<evidence type="ECO:0000256" key="1">
    <source>
        <dbReference type="SAM" id="Phobius"/>
    </source>
</evidence>
<evidence type="ECO:0000313" key="3">
    <source>
        <dbReference type="Proteomes" id="UP001501758"/>
    </source>
</evidence>
<evidence type="ECO:0008006" key="4">
    <source>
        <dbReference type="Google" id="ProtNLM"/>
    </source>
</evidence>
<dbReference type="EMBL" id="BAAAGE010000004">
    <property type="protein sequence ID" value="GAA0729686.1"/>
    <property type="molecule type" value="Genomic_DNA"/>
</dbReference>
<sequence>MKKWAKTTYTVLRNVIILIVLLEILLGIFYSYYDKSGIDSNTQRIIDSGVYGDLDPEIPKEIYRELRVQYMQWDAYTGYRLKEMKAKHHSINNKGIRSTLNLNLKDSTSAIKIFCFGGSTMFGGGARDHYSIPSELSKLIYKSYPELNIEITNFGCHGYTRAMENVQFLKEIAKNNIPDIVIFYDGVNEIISAHQNNEAGLPTNAFNRKKEFNLGYDYKNRIRLFLKSSNVFRLTKTLRAKLSTGKFYPKLDPRSDELAKDVASSYTSYVKISKALDSSYDFITFNFLQPVIYSKSQLTEAEKILAKQQDYYENLYDLSYDFIRKDSLMSKDSTFVDISNTFDNESNTIYVDFCHTGEYGNYVVAQKMMKYLKPVLNKKNEELE</sequence>
<name>A0ABN1J6J5_9FLAO</name>
<proteinExistence type="predicted"/>
<evidence type="ECO:0000313" key="2">
    <source>
        <dbReference type="EMBL" id="GAA0729686.1"/>
    </source>
</evidence>
<accession>A0ABN1J6J5</accession>
<keyword evidence="3" id="KW-1185">Reference proteome</keyword>
<gene>
    <name evidence="2" type="ORF">GCM10009430_40070</name>
</gene>
<feature type="transmembrane region" description="Helical" evidence="1">
    <location>
        <begin position="12"/>
        <end position="33"/>
    </location>
</feature>
<keyword evidence="1" id="KW-0472">Membrane</keyword>
<dbReference type="Proteomes" id="UP001501758">
    <property type="component" value="Unassembled WGS sequence"/>
</dbReference>
<dbReference type="RefSeq" id="WP_343914026.1">
    <property type="nucleotide sequence ID" value="NZ_BAAAGE010000004.1"/>
</dbReference>